<evidence type="ECO:0000256" key="4">
    <source>
        <dbReference type="ARBA" id="ARBA00023125"/>
    </source>
</evidence>
<dbReference type="Pfam" id="PF00486">
    <property type="entry name" value="Trans_reg_C"/>
    <property type="match status" value="1"/>
</dbReference>
<dbReference type="InterPro" id="IPR039420">
    <property type="entry name" value="WalR-like"/>
</dbReference>
<keyword evidence="4 7" id="KW-0238">DNA-binding</keyword>
<name>A0A3A4ZK50_UNCKA</name>
<evidence type="ECO:0000313" key="10">
    <source>
        <dbReference type="EMBL" id="RJR26926.1"/>
    </source>
</evidence>
<dbReference type="PROSITE" id="PS51755">
    <property type="entry name" value="OMPR_PHOB"/>
    <property type="match status" value="1"/>
</dbReference>
<evidence type="ECO:0000256" key="7">
    <source>
        <dbReference type="PROSITE-ProRule" id="PRU01091"/>
    </source>
</evidence>
<dbReference type="SUPFAM" id="SSF52172">
    <property type="entry name" value="CheY-like"/>
    <property type="match status" value="1"/>
</dbReference>
<comment type="caution">
    <text evidence="10">The sequence shown here is derived from an EMBL/GenBank/DDBJ whole genome shotgun (WGS) entry which is preliminary data.</text>
</comment>
<dbReference type="InterPro" id="IPR036388">
    <property type="entry name" value="WH-like_DNA-bd_sf"/>
</dbReference>
<dbReference type="PANTHER" id="PTHR48111">
    <property type="entry name" value="REGULATOR OF RPOS"/>
    <property type="match status" value="1"/>
</dbReference>
<dbReference type="SMART" id="SM00862">
    <property type="entry name" value="Trans_reg_C"/>
    <property type="match status" value="1"/>
</dbReference>
<proteinExistence type="predicted"/>
<keyword evidence="3" id="KW-0805">Transcription regulation</keyword>
<accession>A0A3A4ZK50</accession>
<dbReference type="AlphaFoldDB" id="A0A3A4ZK50"/>
<evidence type="ECO:0000313" key="11">
    <source>
        <dbReference type="Proteomes" id="UP000265540"/>
    </source>
</evidence>
<dbReference type="GO" id="GO:0032993">
    <property type="term" value="C:protein-DNA complex"/>
    <property type="evidence" value="ECO:0007669"/>
    <property type="project" value="TreeGrafter"/>
</dbReference>
<evidence type="ECO:0000256" key="1">
    <source>
        <dbReference type="ARBA" id="ARBA00022553"/>
    </source>
</evidence>
<keyword evidence="2" id="KW-0902">Two-component regulatory system</keyword>
<evidence type="ECO:0000259" key="8">
    <source>
        <dbReference type="PROSITE" id="PS50110"/>
    </source>
</evidence>
<dbReference type="GO" id="GO:0000156">
    <property type="term" value="F:phosphorelay response regulator activity"/>
    <property type="evidence" value="ECO:0007669"/>
    <property type="project" value="TreeGrafter"/>
</dbReference>
<dbReference type="SMART" id="SM00448">
    <property type="entry name" value="REC"/>
    <property type="match status" value="1"/>
</dbReference>
<evidence type="ECO:0000256" key="5">
    <source>
        <dbReference type="ARBA" id="ARBA00023163"/>
    </source>
</evidence>
<evidence type="ECO:0000256" key="3">
    <source>
        <dbReference type="ARBA" id="ARBA00023015"/>
    </source>
</evidence>
<dbReference type="InterPro" id="IPR001867">
    <property type="entry name" value="OmpR/PhoB-type_DNA-bd"/>
</dbReference>
<dbReference type="Pfam" id="PF00072">
    <property type="entry name" value="Response_reg"/>
    <property type="match status" value="1"/>
</dbReference>
<evidence type="ECO:0000256" key="2">
    <source>
        <dbReference type="ARBA" id="ARBA00023012"/>
    </source>
</evidence>
<feature type="DNA-binding region" description="OmpR/PhoB-type" evidence="7">
    <location>
        <begin position="121"/>
        <end position="219"/>
    </location>
</feature>
<gene>
    <name evidence="10" type="ORF">C4561_04070</name>
</gene>
<keyword evidence="1 6" id="KW-0597">Phosphoprotein</keyword>
<dbReference type="EMBL" id="QZJF01000017">
    <property type="protein sequence ID" value="RJR26926.1"/>
    <property type="molecule type" value="Genomic_DNA"/>
</dbReference>
<dbReference type="Gene3D" id="1.10.10.10">
    <property type="entry name" value="Winged helix-like DNA-binding domain superfamily/Winged helix DNA-binding domain"/>
    <property type="match status" value="1"/>
</dbReference>
<dbReference type="GO" id="GO:0000976">
    <property type="term" value="F:transcription cis-regulatory region binding"/>
    <property type="evidence" value="ECO:0007669"/>
    <property type="project" value="TreeGrafter"/>
</dbReference>
<dbReference type="SUPFAM" id="SSF46894">
    <property type="entry name" value="C-terminal effector domain of the bipartite response regulators"/>
    <property type="match status" value="1"/>
</dbReference>
<dbReference type="CDD" id="cd00383">
    <property type="entry name" value="trans_reg_C"/>
    <property type="match status" value="1"/>
</dbReference>
<organism evidence="10 11">
    <name type="scientific">candidate division WWE3 bacterium</name>
    <dbReference type="NCBI Taxonomy" id="2053526"/>
    <lineage>
        <taxon>Bacteria</taxon>
        <taxon>Katanobacteria</taxon>
    </lineage>
</organism>
<dbReference type="InterPro" id="IPR016032">
    <property type="entry name" value="Sig_transdc_resp-reg_C-effctor"/>
</dbReference>
<dbReference type="PROSITE" id="PS50110">
    <property type="entry name" value="RESPONSE_REGULATORY"/>
    <property type="match status" value="1"/>
</dbReference>
<evidence type="ECO:0000256" key="6">
    <source>
        <dbReference type="PROSITE-ProRule" id="PRU00169"/>
    </source>
</evidence>
<evidence type="ECO:0000259" key="9">
    <source>
        <dbReference type="PROSITE" id="PS51755"/>
    </source>
</evidence>
<dbReference type="Proteomes" id="UP000265540">
    <property type="component" value="Unassembled WGS sequence"/>
</dbReference>
<feature type="domain" description="OmpR/PhoB-type" evidence="9">
    <location>
        <begin position="121"/>
        <end position="219"/>
    </location>
</feature>
<dbReference type="GO" id="GO:0005829">
    <property type="term" value="C:cytosol"/>
    <property type="evidence" value="ECO:0007669"/>
    <property type="project" value="TreeGrafter"/>
</dbReference>
<feature type="domain" description="Response regulatory" evidence="8">
    <location>
        <begin position="1"/>
        <end position="113"/>
    </location>
</feature>
<dbReference type="PANTHER" id="PTHR48111:SF1">
    <property type="entry name" value="TWO-COMPONENT RESPONSE REGULATOR ORR33"/>
    <property type="match status" value="1"/>
</dbReference>
<keyword evidence="5" id="KW-0804">Transcription</keyword>
<dbReference type="Gene3D" id="3.40.50.2300">
    <property type="match status" value="1"/>
</dbReference>
<sequence length="219" mass="24756">MLLIEDETEYIEPFITEIEKQYVVDVAYNGIEGSYLSSINEYDVIILDTSLPDMDPVVLCSDARACNISSPILLLSDRGTSNSAIKSLEAGADALLYKPVKSHELSAQVSALIRRSNGLPVPQIKIGEFVINIFSKTVFCQGKPIKIRRKEYDILEYLCVNLNETVTKEKLLEHIWGDGIYMQSNTLEVHVRNLRKTLSNFCDKELIKTVRGYGYRIES</sequence>
<feature type="modified residue" description="4-aspartylphosphate" evidence="6">
    <location>
        <position position="48"/>
    </location>
</feature>
<dbReference type="InterPro" id="IPR011006">
    <property type="entry name" value="CheY-like_superfamily"/>
</dbReference>
<reference evidence="10 11" key="1">
    <citation type="journal article" date="2017" name="ISME J.">
        <title>Energy and carbon metabolisms in a deep terrestrial subsurface fluid microbial community.</title>
        <authorList>
            <person name="Momper L."/>
            <person name="Jungbluth S.P."/>
            <person name="Lee M.D."/>
            <person name="Amend J.P."/>
        </authorList>
    </citation>
    <scope>NUCLEOTIDE SEQUENCE [LARGE SCALE GENOMIC DNA]</scope>
    <source>
        <strain evidence="10">SURF_46</strain>
    </source>
</reference>
<dbReference type="GO" id="GO:0006355">
    <property type="term" value="P:regulation of DNA-templated transcription"/>
    <property type="evidence" value="ECO:0007669"/>
    <property type="project" value="InterPro"/>
</dbReference>
<protein>
    <submittedName>
        <fullName evidence="10">DNA-binding response regulator</fullName>
    </submittedName>
</protein>
<dbReference type="InterPro" id="IPR001789">
    <property type="entry name" value="Sig_transdc_resp-reg_receiver"/>
</dbReference>